<organism evidence="3 4">
    <name type="scientific">Tribolium castaneum</name>
    <name type="common">Red flour beetle</name>
    <dbReference type="NCBI Taxonomy" id="7070"/>
    <lineage>
        <taxon>Eukaryota</taxon>
        <taxon>Metazoa</taxon>
        <taxon>Ecdysozoa</taxon>
        <taxon>Arthropoda</taxon>
        <taxon>Hexapoda</taxon>
        <taxon>Insecta</taxon>
        <taxon>Pterygota</taxon>
        <taxon>Neoptera</taxon>
        <taxon>Endopterygota</taxon>
        <taxon>Coleoptera</taxon>
        <taxon>Polyphaga</taxon>
        <taxon>Cucujiformia</taxon>
        <taxon>Tenebrionidae</taxon>
        <taxon>Tenebrionidae incertae sedis</taxon>
        <taxon>Tribolium</taxon>
    </lineage>
</organism>
<sequence length="150" mass="16228">MKKLAVLSALHNYGGLNKTDMNPTPGSPPAPVHGVNVMLGGAMISGIILVVFIFCYCCHKTHRKSQTHLPPYWRDPGGLSMEIYTVEAQSCFSSEEFSESHRPPTPGPPPAYDLVVPIRKGSDWDKGEDEGGLPSYETAVKLQAPGTGYV</sequence>
<evidence type="ECO:0000313" key="4">
    <source>
        <dbReference type="Proteomes" id="UP000007266"/>
    </source>
</evidence>
<dbReference type="AlphaFoldDB" id="A0A139WEK5"/>
<dbReference type="Proteomes" id="UP000007266">
    <property type="component" value="Linkage group 7"/>
</dbReference>
<feature type="transmembrane region" description="Helical" evidence="2">
    <location>
        <begin position="38"/>
        <end position="58"/>
    </location>
</feature>
<dbReference type="InParanoid" id="A0A139WEK5"/>
<name>A0A139WEK5_TRICA</name>
<dbReference type="OMA" id="FCYCCHK"/>
<reference evidence="3 4" key="2">
    <citation type="journal article" date="2010" name="Nucleic Acids Res.">
        <title>BeetleBase in 2010: revisions to provide comprehensive genomic information for Tribolium castaneum.</title>
        <authorList>
            <person name="Kim H.S."/>
            <person name="Murphy T."/>
            <person name="Xia J."/>
            <person name="Caragea D."/>
            <person name="Park Y."/>
            <person name="Beeman R.W."/>
            <person name="Lorenzen M.D."/>
            <person name="Butcher S."/>
            <person name="Manak J.R."/>
            <person name="Brown S.J."/>
        </authorList>
    </citation>
    <scope>GENOME REANNOTATION</scope>
    <source>
        <strain evidence="3 4">Georgia GA2</strain>
    </source>
</reference>
<evidence type="ECO:0000256" key="2">
    <source>
        <dbReference type="SAM" id="Phobius"/>
    </source>
</evidence>
<dbReference type="OrthoDB" id="428480at2759"/>
<keyword evidence="4" id="KW-1185">Reference proteome</keyword>
<feature type="region of interest" description="Disordered" evidence="1">
    <location>
        <begin position="95"/>
        <end position="114"/>
    </location>
</feature>
<dbReference type="KEGG" id="tca:103313618"/>
<protein>
    <submittedName>
        <fullName evidence="3">Uncharacterized protein</fullName>
    </submittedName>
</protein>
<gene>
    <name evidence="3" type="primary">AUGUSTUS-3.0.2_34792</name>
    <name evidence="3" type="ORF">TcasGA2_TC034792</name>
</gene>
<dbReference type="EMBL" id="KQ971354">
    <property type="protein sequence ID" value="KYB26271.1"/>
    <property type="molecule type" value="Genomic_DNA"/>
</dbReference>
<proteinExistence type="predicted"/>
<evidence type="ECO:0000256" key="1">
    <source>
        <dbReference type="SAM" id="MobiDB-lite"/>
    </source>
</evidence>
<evidence type="ECO:0000313" key="3">
    <source>
        <dbReference type="EMBL" id="KYB26271.1"/>
    </source>
</evidence>
<keyword evidence="2" id="KW-0812">Transmembrane</keyword>
<keyword evidence="2" id="KW-0472">Membrane</keyword>
<keyword evidence="2" id="KW-1133">Transmembrane helix</keyword>
<accession>A0A139WEK5</accession>
<reference evidence="3 4" key="1">
    <citation type="journal article" date="2008" name="Nature">
        <title>The genome of the model beetle and pest Tribolium castaneum.</title>
        <authorList>
            <consortium name="Tribolium Genome Sequencing Consortium"/>
            <person name="Richards S."/>
            <person name="Gibbs R.A."/>
            <person name="Weinstock G.M."/>
            <person name="Brown S.J."/>
            <person name="Denell R."/>
            <person name="Beeman R.W."/>
            <person name="Gibbs R."/>
            <person name="Beeman R.W."/>
            <person name="Brown S.J."/>
            <person name="Bucher G."/>
            <person name="Friedrich M."/>
            <person name="Grimmelikhuijzen C.J."/>
            <person name="Klingler M."/>
            <person name="Lorenzen M."/>
            <person name="Richards S."/>
            <person name="Roth S."/>
            <person name="Schroder R."/>
            <person name="Tautz D."/>
            <person name="Zdobnov E.M."/>
            <person name="Muzny D."/>
            <person name="Gibbs R.A."/>
            <person name="Weinstock G.M."/>
            <person name="Attaway T."/>
            <person name="Bell S."/>
            <person name="Buhay C.J."/>
            <person name="Chandrabose M.N."/>
            <person name="Chavez D."/>
            <person name="Clerk-Blankenburg K.P."/>
            <person name="Cree A."/>
            <person name="Dao M."/>
            <person name="Davis C."/>
            <person name="Chacko J."/>
            <person name="Dinh H."/>
            <person name="Dugan-Rocha S."/>
            <person name="Fowler G."/>
            <person name="Garner T.T."/>
            <person name="Garnes J."/>
            <person name="Gnirke A."/>
            <person name="Hawes A."/>
            <person name="Hernandez J."/>
            <person name="Hines S."/>
            <person name="Holder M."/>
            <person name="Hume J."/>
            <person name="Jhangiani S.N."/>
            <person name="Joshi V."/>
            <person name="Khan Z.M."/>
            <person name="Jackson L."/>
            <person name="Kovar C."/>
            <person name="Kowis A."/>
            <person name="Lee S."/>
            <person name="Lewis L.R."/>
            <person name="Margolis J."/>
            <person name="Morgan M."/>
            <person name="Nazareth L.V."/>
            <person name="Nguyen N."/>
            <person name="Okwuonu G."/>
            <person name="Parker D."/>
            <person name="Richards S."/>
            <person name="Ruiz S.J."/>
            <person name="Santibanez J."/>
            <person name="Savard J."/>
            <person name="Scherer S.E."/>
            <person name="Schneider B."/>
            <person name="Sodergren E."/>
            <person name="Tautz D."/>
            <person name="Vattahil S."/>
            <person name="Villasana D."/>
            <person name="White C.S."/>
            <person name="Wright R."/>
            <person name="Park Y."/>
            <person name="Beeman R.W."/>
            <person name="Lord J."/>
            <person name="Oppert B."/>
            <person name="Lorenzen M."/>
            <person name="Brown S."/>
            <person name="Wang L."/>
            <person name="Savard J."/>
            <person name="Tautz D."/>
            <person name="Richards S."/>
            <person name="Weinstock G."/>
            <person name="Gibbs R.A."/>
            <person name="Liu Y."/>
            <person name="Worley K."/>
            <person name="Weinstock G."/>
            <person name="Elsik C.G."/>
            <person name="Reese J.T."/>
            <person name="Elhaik E."/>
            <person name="Landan G."/>
            <person name="Graur D."/>
            <person name="Arensburger P."/>
            <person name="Atkinson P."/>
            <person name="Beeman R.W."/>
            <person name="Beidler J."/>
            <person name="Brown S.J."/>
            <person name="Demuth J.P."/>
            <person name="Drury D.W."/>
            <person name="Du Y.Z."/>
            <person name="Fujiwara H."/>
            <person name="Lorenzen M."/>
            <person name="Maselli V."/>
            <person name="Osanai M."/>
            <person name="Park Y."/>
            <person name="Robertson H.M."/>
            <person name="Tu Z."/>
            <person name="Wang J.J."/>
            <person name="Wang S."/>
            <person name="Richards S."/>
            <person name="Song H."/>
            <person name="Zhang L."/>
            <person name="Sodergren E."/>
            <person name="Werner D."/>
            <person name="Stanke M."/>
            <person name="Morgenstern B."/>
            <person name="Solovyev V."/>
            <person name="Kosarev P."/>
            <person name="Brown G."/>
            <person name="Chen H.C."/>
            <person name="Ermolaeva O."/>
            <person name="Hlavina W."/>
            <person name="Kapustin Y."/>
            <person name="Kiryutin B."/>
            <person name="Kitts P."/>
            <person name="Maglott D."/>
            <person name="Pruitt K."/>
            <person name="Sapojnikov V."/>
            <person name="Souvorov A."/>
            <person name="Mackey A.J."/>
            <person name="Waterhouse R.M."/>
            <person name="Wyder S."/>
            <person name="Zdobnov E.M."/>
            <person name="Zdobnov E.M."/>
            <person name="Wyder S."/>
            <person name="Kriventseva E.V."/>
            <person name="Kadowaki T."/>
            <person name="Bork P."/>
            <person name="Aranda M."/>
            <person name="Bao R."/>
            <person name="Beermann A."/>
            <person name="Berns N."/>
            <person name="Bolognesi R."/>
            <person name="Bonneton F."/>
            <person name="Bopp D."/>
            <person name="Brown S.J."/>
            <person name="Bucher G."/>
            <person name="Butts T."/>
            <person name="Chaumot A."/>
            <person name="Denell R.E."/>
            <person name="Ferrier D.E."/>
            <person name="Friedrich M."/>
            <person name="Gordon C.M."/>
            <person name="Jindra M."/>
            <person name="Klingler M."/>
            <person name="Lan Q."/>
            <person name="Lattorff H.M."/>
            <person name="Laudet V."/>
            <person name="von Levetsow C."/>
            <person name="Liu Z."/>
            <person name="Lutz R."/>
            <person name="Lynch J.A."/>
            <person name="da Fonseca R.N."/>
            <person name="Posnien N."/>
            <person name="Reuter R."/>
            <person name="Roth S."/>
            <person name="Savard J."/>
            <person name="Schinko J.B."/>
            <person name="Schmitt C."/>
            <person name="Schoppmeier M."/>
            <person name="Schroder R."/>
            <person name="Shippy T.D."/>
            <person name="Simonnet F."/>
            <person name="Marques-Souza H."/>
            <person name="Tautz D."/>
            <person name="Tomoyasu Y."/>
            <person name="Trauner J."/>
            <person name="Van der Zee M."/>
            <person name="Vervoort M."/>
            <person name="Wittkopp N."/>
            <person name="Wimmer E.A."/>
            <person name="Yang X."/>
            <person name="Jones A.K."/>
            <person name="Sattelle D.B."/>
            <person name="Ebert P.R."/>
            <person name="Nelson D."/>
            <person name="Scott J.G."/>
            <person name="Beeman R.W."/>
            <person name="Muthukrishnan S."/>
            <person name="Kramer K.J."/>
            <person name="Arakane Y."/>
            <person name="Beeman R.W."/>
            <person name="Zhu Q."/>
            <person name="Hogenkamp D."/>
            <person name="Dixit R."/>
            <person name="Oppert B."/>
            <person name="Jiang H."/>
            <person name="Zou Z."/>
            <person name="Marshall J."/>
            <person name="Elpidina E."/>
            <person name="Vinokurov K."/>
            <person name="Oppert C."/>
            <person name="Zou Z."/>
            <person name="Evans J."/>
            <person name="Lu Z."/>
            <person name="Zhao P."/>
            <person name="Sumathipala N."/>
            <person name="Altincicek B."/>
            <person name="Vilcinskas A."/>
            <person name="Williams M."/>
            <person name="Hultmark D."/>
            <person name="Hetru C."/>
            <person name="Jiang H."/>
            <person name="Grimmelikhuijzen C.J."/>
            <person name="Hauser F."/>
            <person name="Cazzamali G."/>
            <person name="Williamson M."/>
            <person name="Park Y."/>
            <person name="Li B."/>
            <person name="Tanaka Y."/>
            <person name="Predel R."/>
            <person name="Neupert S."/>
            <person name="Schachtner J."/>
            <person name="Verleyen P."/>
            <person name="Raible F."/>
            <person name="Bork P."/>
            <person name="Friedrich M."/>
            <person name="Walden K.K."/>
            <person name="Robertson H.M."/>
            <person name="Angeli S."/>
            <person name="Foret S."/>
            <person name="Bucher G."/>
            <person name="Schuetz S."/>
            <person name="Maleszka R."/>
            <person name="Wimmer E.A."/>
            <person name="Beeman R.W."/>
            <person name="Lorenzen M."/>
            <person name="Tomoyasu Y."/>
            <person name="Miller S.C."/>
            <person name="Grossmann D."/>
            <person name="Bucher G."/>
        </authorList>
    </citation>
    <scope>NUCLEOTIDE SEQUENCE [LARGE SCALE GENOMIC DNA]</scope>
    <source>
        <strain evidence="3 4">Georgia GA2</strain>
    </source>
</reference>